<dbReference type="Proteomes" id="UP001611383">
    <property type="component" value="Chromosome"/>
</dbReference>
<evidence type="ECO:0000313" key="2">
    <source>
        <dbReference type="EMBL" id="WNG46387.1"/>
    </source>
</evidence>
<accession>A0ABY9WVI9</accession>
<dbReference type="EMBL" id="CP043494">
    <property type="protein sequence ID" value="WNG46387.1"/>
    <property type="molecule type" value="Genomic_DNA"/>
</dbReference>
<dbReference type="RefSeq" id="WP_395822717.1">
    <property type="nucleotide sequence ID" value="NZ_CP043494.1"/>
</dbReference>
<protein>
    <submittedName>
        <fullName evidence="2">Uncharacterized protein</fullName>
    </submittedName>
</protein>
<organism evidence="2 3">
    <name type="scientific">Archangium minus</name>
    <dbReference type="NCBI Taxonomy" id="83450"/>
    <lineage>
        <taxon>Bacteria</taxon>
        <taxon>Pseudomonadati</taxon>
        <taxon>Myxococcota</taxon>
        <taxon>Myxococcia</taxon>
        <taxon>Myxococcales</taxon>
        <taxon>Cystobacterineae</taxon>
        <taxon>Archangiaceae</taxon>
        <taxon>Archangium</taxon>
    </lineage>
</organism>
<proteinExistence type="predicted"/>
<sequence length="83" mass="9382">MRSVLVAALVVRVSAAGGAGPGVEEDARRQQVGNTWEDVRKHFSALRNEISTLETEFRDAQERHRLDAERKQLESERARRGQP</sequence>
<feature type="region of interest" description="Disordered" evidence="1">
    <location>
        <begin position="61"/>
        <end position="83"/>
    </location>
</feature>
<reference evidence="2 3" key="1">
    <citation type="submission" date="2019-08" db="EMBL/GenBank/DDBJ databases">
        <title>Archangium and Cystobacter genomes.</title>
        <authorList>
            <person name="Chen I.-C.K."/>
            <person name="Wielgoss S."/>
        </authorList>
    </citation>
    <scope>NUCLEOTIDE SEQUENCE [LARGE SCALE GENOMIC DNA]</scope>
    <source>
        <strain evidence="2 3">Cbm 6</strain>
    </source>
</reference>
<name>A0ABY9WVI9_9BACT</name>
<evidence type="ECO:0000313" key="3">
    <source>
        <dbReference type="Proteomes" id="UP001611383"/>
    </source>
</evidence>
<gene>
    <name evidence="2" type="ORF">F0U60_21395</name>
</gene>
<keyword evidence="3" id="KW-1185">Reference proteome</keyword>
<evidence type="ECO:0000256" key="1">
    <source>
        <dbReference type="SAM" id="MobiDB-lite"/>
    </source>
</evidence>